<dbReference type="EMBL" id="JAFIQS010000025">
    <property type="protein sequence ID" value="KAG5161808.1"/>
    <property type="molecule type" value="Genomic_DNA"/>
</dbReference>
<protein>
    <submittedName>
        <fullName evidence="2">Uncharacterized protein</fullName>
    </submittedName>
</protein>
<feature type="region of interest" description="Disordered" evidence="1">
    <location>
        <begin position="106"/>
        <end position="146"/>
    </location>
</feature>
<dbReference type="AlphaFoldDB" id="A0A8H8CDQ3"/>
<evidence type="ECO:0000313" key="2">
    <source>
        <dbReference type="EMBL" id="KAG5161808.1"/>
    </source>
</evidence>
<proteinExistence type="predicted"/>
<feature type="compositionally biased region" description="Polar residues" evidence="1">
    <location>
        <begin position="118"/>
        <end position="136"/>
    </location>
</feature>
<reference evidence="2" key="1">
    <citation type="submission" date="2021-02" db="EMBL/GenBank/DDBJ databases">
        <title>Psilocybe cubensis genome.</title>
        <authorList>
            <person name="Mckernan K.J."/>
            <person name="Crawford S."/>
            <person name="Trippe A."/>
            <person name="Kane L.T."/>
            <person name="Mclaughlin S."/>
        </authorList>
    </citation>
    <scope>NUCLEOTIDE SEQUENCE [LARGE SCALE GENOMIC DNA]</scope>
    <source>
        <strain evidence="2">MGC-MH-2018</strain>
    </source>
</reference>
<name>A0A8H8CDQ3_PSICU</name>
<evidence type="ECO:0000256" key="1">
    <source>
        <dbReference type="SAM" id="MobiDB-lite"/>
    </source>
</evidence>
<accession>A0A8H8CDQ3</accession>
<organism evidence="2">
    <name type="scientific">Psilocybe cubensis</name>
    <name type="common">Psychedelic mushroom</name>
    <name type="synonym">Stropharia cubensis</name>
    <dbReference type="NCBI Taxonomy" id="181762"/>
    <lineage>
        <taxon>Eukaryota</taxon>
        <taxon>Fungi</taxon>
        <taxon>Dikarya</taxon>
        <taxon>Basidiomycota</taxon>
        <taxon>Agaricomycotina</taxon>
        <taxon>Agaricomycetes</taxon>
        <taxon>Agaricomycetidae</taxon>
        <taxon>Agaricales</taxon>
        <taxon>Agaricineae</taxon>
        <taxon>Strophariaceae</taxon>
        <taxon>Psilocybe</taxon>
    </lineage>
</organism>
<sequence length="146" mass="16984">MPDDWKDTYKAESSKEDIIYKSFKYITDVFEFTPIDQSPYRAEVQKAWLAVRRPMAKQLIRHSYVQLALQYWRPEENSVYPTMNDIHMLNNVHGLEYLVWALEQHRSRSESPQPHPGPSSQAGRNITTGDPSSFDSPKSGMFSMDI</sequence>
<comment type="caution">
    <text evidence="2">The sequence shown here is derived from an EMBL/GenBank/DDBJ whole genome shotgun (WGS) entry which is preliminary data.</text>
</comment>
<gene>
    <name evidence="2" type="ORF">JR316_013348</name>
</gene>